<sequence>MTGSKFGVEDGGAMCARKASLSCVWMREARAESGGWWGREVARGEVSKSVCMREVDGLLTFRLSRRPHIRGLGVVSSCGSRHRVVPAPDPPTCVRFRGDCGMEEGRATSAFPQPFHLYPILLCPRCPPNHQSLSSGTGDGRGRGSRMGSAGSSCRWCGRRWFLSIMRKRRERCKEEGEESSEQRWWVRNATV</sequence>
<evidence type="ECO:0000313" key="3">
    <source>
        <dbReference type="Proteomes" id="UP000298030"/>
    </source>
</evidence>
<protein>
    <submittedName>
        <fullName evidence="2">Uncharacterized protein</fullName>
    </submittedName>
</protein>
<evidence type="ECO:0000256" key="1">
    <source>
        <dbReference type="SAM" id="MobiDB-lite"/>
    </source>
</evidence>
<dbReference type="EMBL" id="QPFP01000020">
    <property type="protein sequence ID" value="TEB30988.1"/>
    <property type="molecule type" value="Genomic_DNA"/>
</dbReference>
<evidence type="ECO:0000313" key="2">
    <source>
        <dbReference type="EMBL" id="TEB30988.1"/>
    </source>
</evidence>
<feature type="region of interest" description="Disordered" evidence="1">
    <location>
        <begin position="132"/>
        <end position="153"/>
    </location>
</feature>
<keyword evidence="3" id="KW-1185">Reference proteome</keyword>
<organism evidence="2 3">
    <name type="scientific">Coprinellus micaceus</name>
    <name type="common">Glistening ink-cap mushroom</name>
    <name type="synonym">Coprinus micaceus</name>
    <dbReference type="NCBI Taxonomy" id="71717"/>
    <lineage>
        <taxon>Eukaryota</taxon>
        <taxon>Fungi</taxon>
        <taxon>Dikarya</taxon>
        <taxon>Basidiomycota</taxon>
        <taxon>Agaricomycotina</taxon>
        <taxon>Agaricomycetes</taxon>
        <taxon>Agaricomycetidae</taxon>
        <taxon>Agaricales</taxon>
        <taxon>Agaricineae</taxon>
        <taxon>Psathyrellaceae</taxon>
        <taxon>Coprinellus</taxon>
    </lineage>
</organism>
<dbReference type="Proteomes" id="UP000298030">
    <property type="component" value="Unassembled WGS sequence"/>
</dbReference>
<reference evidence="2 3" key="1">
    <citation type="journal article" date="2019" name="Nat. Ecol. Evol.">
        <title>Megaphylogeny resolves global patterns of mushroom evolution.</title>
        <authorList>
            <person name="Varga T."/>
            <person name="Krizsan K."/>
            <person name="Foldi C."/>
            <person name="Dima B."/>
            <person name="Sanchez-Garcia M."/>
            <person name="Sanchez-Ramirez S."/>
            <person name="Szollosi G.J."/>
            <person name="Szarkandi J.G."/>
            <person name="Papp V."/>
            <person name="Albert L."/>
            <person name="Andreopoulos W."/>
            <person name="Angelini C."/>
            <person name="Antonin V."/>
            <person name="Barry K.W."/>
            <person name="Bougher N.L."/>
            <person name="Buchanan P."/>
            <person name="Buyck B."/>
            <person name="Bense V."/>
            <person name="Catcheside P."/>
            <person name="Chovatia M."/>
            <person name="Cooper J."/>
            <person name="Damon W."/>
            <person name="Desjardin D."/>
            <person name="Finy P."/>
            <person name="Geml J."/>
            <person name="Haridas S."/>
            <person name="Hughes K."/>
            <person name="Justo A."/>
            <person name="Karasinski D."/>
            <person name="Kautmanova I."/>
            <person name="Kiss B."/>
            <person name="Kocsube S."/>
            <person name="Kotiranta H."/>
            <person name="LaButti K.M."/>
            <person name="Lechner B.E."/>
            <person name="Liimatainen K."/>
            <person name="Lipzen A."/>
            <person name="Lukacs Z."/>
            <person name="Mihaltcheva S."/>
            <person name="Morgado L.N."/>
            <person name="Niskanen T."/>
            <person name="Noordeloos M.E."/>
            <person name="Ohm R.A."/>
            <person name="Ortiz-Santana B."/>
            <person name="Ovrebo C."/>
            <person name="Racz N."/>
            <person name="Riley R."/>
            <person name="Savchenko A."/>
            <person name="Shiryaev A."/>
            <person name="Soop K."/>
            <person name="Spirin V."/>
            <person name="Szebenyi C."/>
            <person name="Tomsovsky M."/>
            <person name="Tulloss R.E."/>
            <person name="Uehling J."/>
            <person name="Grigoriev I.V."/>
            <person name="Vagvolgyi C."/>
            <person name="Papp T."/>
            <person name="Martin F.M."/>
            <person name="Miettinen O."/>
            <person name="Hibbett D.S."/>
            <person name="Nagy L.G."/>
        </authorList>
    </citation>
    <scope>NUCLEOTIDE SEQUENCE [LARGE SCALE GENOMIC DNA]</scope>
    <source>
        <strain evidence="2 3">FP101781</strain>
    </source>
</reference>
<name>A0A4Y7TAN5_COPMI</name>
<dbReference type="AlphaFoldDB" id="A0A4Y7TAN5"/>
<comment type="caution">
    <text evidence="2">The sequence shown here is derived from an EMBL/GenBank/DDBJ whole genome shotgun (WGS) entry which is preliminary data.</text>
</comment>
<gene>
    <name evidence="2" type="ORF">FA13DRAFT_476059</name>
</gene>
<proteinExistence type="predicted"/>
<accession>A0A4Y7TAN5</accession>